<evidence type="ECO:0000256" key="5">
    <source>
        <dbReference type="SAM" id="MobiDB-lite"/>
    </source>
</evidence>
<evidence type="ECO:0000256" key="4">
    <source>
        <dbReference type="PROSITE-ProRule" id="PRU01363"/>
    </source>
</evidence>
<feature type="region of interest" description="N-terminal hotdog fold" evidence="4">
    <location>
        <begin position="11"/>
        <end position="152"/>
    </location>
</feature>
<feature type="region of interest" description="C-terminal hotdog fold" evidence="4">
    <location>
        <begin position="175"/>
        <end position="335"/>
    </location>
</feature>
<evidence type="ECO:0000259" key="6">
    <source>
        <dbReference type="PROSITE" id="PS50075"/>
    </source>
</evidence>
<keyword evidence="9" id="KW-1185">Reference proteome</keyword>
<dbReference type="PROSITE" id="PS50075">
    <property type="entry name" value="CARRIER"/>
    <property type="match status" value="2"/>
</dbReference>
<dbReference type="InterPro" id="IPR013120">
    <property type="entry name" value="FAR_NAD-bd"/>
</dbReference>
<dbReference type="InterPro" id="IPR000873">
    <property type="entry name" value="AMP-dep_synth/lig_dom"/>
</dbReference>
<dbReference type="Pfam" id="PF07993">
    <property type="entry name" value="NAD_binding_4"/>
    <property type="match status" value="1"/>
</dbReference>
<dbReference type="Gene3D" id="3.30.559.30">
    <property type="entry name" value="Nonribosomal peptide synthetase, condensation domain"/>
    <property type="match status" value="1"/>
</dbReference>
<dbReference type="InterPro" id="IPR023213">
    <property type="entry name" value="CAT-like_dom_sf"/>
</dbReference>
<feature type="domain" description="Carrier" evidence="6">
    <location>
        <begin position="1312"/>
        <end position="1392"/>
    </location>
</feature>
<dbReference type="PANTHER" id="PTHR45527">
    <property type="entry name" value="NONRIBOSOMAL PEPTIDE SYNTHETASE"/>
    <property type="match status" value="1"/>
</dbReference>
<dbReference type="SMART" id="SM00823">
    <property type="entry name" value="PKS_PP"/>
    <property type="match status" value="2"/>
</dbReference>
<evidence type="ECO:0000256" key="1">
    <source>
        <dbReference type="ARBA" id="ARBA00022450"/>
    </source>
</evidence>
<dbReference type="InterPro" id="IPR036736">
    <property type="entry name" value="ACP-like_sf"/>
</dbReference>
<accession>A0AAN7AQ89</accession>
<dbReference type="Pfam" id="PF00668">
    <property type="entry name" value="Condensation"/>
    <property type="match status" value="1"/>
</dbReference>
<dbReference type="CDD" id="cd19532">
    <property type="entry name" value="C_PKS-NRPS"/>
    <property type="match status" value="1"/>
</dbReference>
<gene>
    <name evidence="8" type="ORF">QBC35DRAFT_536956</name>
</gene>
<dbReference type="InterPro" id="IPR042104">
    <property type="entry name" value="PKS_dehydratase_sf"/>
</dbReference>
<dbReference type="GO" id="GO:0016874">
    <property type="term" value="F:ligase activity"/>
    <property type="evidence" value="ECO:0007669"/>
    <property type="project" value="UniProtKB-KW"/>
</dbReference>
<dbReference type="PROSITE" id="PS00455">
    <property type="entry name" value="AMP_BINDING"/>
    <property type="match status" value="1"/>
</dbReference>
<dbReference type="Gene3D" id="3.10.129.110">
    <property type="entry name" value="Polyketide synthase dehydratase"/>
    <property type="match status" value="1"/>
</dbReference>
<feature type="domain" description="Carrier" evidence="6">
    <location>
        <begin position="1215"/>
        <end position="1292"/>
    </location>
</feature>
<dbReference type="SUPFAM" id="SSF51735">
    <property type="entry name" value="NAD(P)-binding Rossmann-fold domains"/>
    <property type="match status" value="1"/>
</dbReference>
<name>A0AAN7AQ89_9PEZI</name>
<dbReference type="PROSITE" id="PS52019">
    <property type="entry name" value="PKS_MFAS_DH"/>
    <property type="match status" value="1"/>
</dbReference>
<dbReference type="Gene3D" id="3.40.50.12780">
    <property type="entry name" value="N-terminal domain of ligase-like"/>
    <property type="match status" value="1"/>
</dbReference>
<comment type="caution">
    <text evidence="8">The sequence shown here is derived from an EMBL/GenBank/DDBJ whole genome shotgun (WGS) entry which is preliminary data.</text>
</comment>
<dbReference type="SUPFAM" id="SSF56801">
    <property type="entry name" value="Acetyl-CoA synthetase-like"/>
    <property type="match status" value="1"/>
</dbReference>
<evidence type="ECO:0000259" key="7">
    <source>
        <dbReference type="PROSITE" id="PS52019"/>
    </source>
</evidence>
<evidence type="ECO:0000256" key="3">
    <source>
        <dbReference type="ARBA" id="ARBA00022598"/>
    </source>
</evidence>
<reference evidence="8" key="2">
    <citation type="submission" date="2023-05" db="EMBL/GenBank/DDBJ databases">
        <authorList>
            <consortium name="Lawrence Berkeley National Laboratory"/>
            <person name="Steindorff A."/>
            <person name="Hensen N."/>
            <person name="Bonometti L."/>
            <person name="Westerberg I."/>
            <person name="Brannstrom I.O."/>
            <person name="Guillou S."/>
            <person name="Cros-Aarteil S."/>
            <person name="Calhoun S."/>
            <person name="Haridas S."/>
            <person name="Kuo A."/>
            <person name="Mondo S."/>
            <person name="Pangilinan J."/>
            <person name="Riley R."/>
            <person name="Labutti K."/>
            <person name="Andreopoulos B."/>
            <person name="Lipzen A."/>
            <person name="Chen C."/>
            <person name="Yanf M."/>
            <person name="Daum C."/>
            <person name="Ng V."/>
            <person name="Clum A."/>
            <person name="Ohm R."/>
            <person name="Martin F."/>
            <person name="Silar P."/>
            <person name="Natvig D."/>
            <person name="Lalanne C."/>
            <person name="Gautier V."/>
            <person name="Ament-Velasquez S.L."/>
            <person name="Kruys A."/>
            <person name="Hutchinson M.I."/>
            <person name="Powell A.J."/>
            <person name="Barry K."/>
            <person name="Miller A.N."/>
            <person name="Grigoriev I.V."/>
            <person name="Debuchy R."/>
            <person name="Gladieux P."/>
            <person name="Thoren M.H."/>
            <person name="Johannesson H."/>
        </authorList>
    </citation>
    <scope>NUCLEOTIDE SEQUENCE</scope>
    <source>
        <strain evidence="8">PSN309</strain>
    </source>
</reference>
<dbReference type="Gene3D" id="3.30.300.30">
    <property type="match status" value="1"/>
</dbReference>
<evidence type="ECO:0000256" key="2">
    <source>
        <dbReference type="ARBA" id="ARBA00022553"/>
    </source>
</evidence>
<feature type="region of interest" description="Disordered" evidence="5">
    <location>
        <begin position="150"/>
        <end position="180"/>
    </location>
</feature>
<feature type="domain" description="PKS/mFAS DH" evidence="7">
    <location>
        <begin position="11"/>
        <end position="335"/>
    </location>
</feature>
<dbReference type="InterPro" id="IPR001242">
    <property type="entry name" value="Condensation_dom"/>
</dbReference>
<dbReference type="InterPro" id="IPR045851">
    <property type="entry name" value="AMP-bd_C_sf"/>
</dbReference>
<dbReference type="Pfam" id="PF00550">
    <property type="entry name" value="PP-binding"/>
    <property type="match status" value="2"/>
</dbReference>
<keyword evidence="3" id="KW-0436">Ligase</keyword>
<keyword evidence="2" id="KW-0597">Phosphoprotein</keyword>
<dbReference type="Pfam" id="PF00501">
    <property type="entry name" value="AMP-binding"/>
    <property type="match status" value="1"/>
</dbReference>
<dbReference type="SUPFAM" id="SSF47336">
    <property type="entry name" value="ACP-like"/>
    <property type="match status" value="2"/>
</dbReference>
<dbReference type="EMBL" id="MU864350">
    <property type="protein sequence ID" value="KAK4193690.1"/>
    <property type="molecule type" value="Genomic_DNA"/>
</dbReference>
<reference evidence="8" key="1">
    <citation type="journal article" date="2023" name="Mol. Phylogenet. Evol.">
        <title>Genome-scale phylogeny and comparative genomics of the fungal order Sordariales.</title>
        <authorList>
            <person name="Hensen N."/>
            <person name="Bonometti L."/>
            <person name="Westerberg I."/>
            <person name="Brannstrom I.O."/>
            <person name="Guillou S."/>
            <person name="Cros-Aarteil S."/>
            <person name="Calhoun S."/>
            <person name="Haridas S."/>
            <person name="Kuo A."/>
            <person name="Mondo S."/>
            <person name="Pangilinan J."/>
            <person name="Riley R."/>
            <person name="LaButti K."/>
            <person name="Andreopoulos B."/>
            <person name="Lipzen A."/>
            <person name="Chen C."/>
            <person name="Yan M."/>
            <person name="Daum C."/>
            <person name="Ng V."/>
            <person name="Clum A."/>
            <person name="Steindorff A."/>
            <person name="Ohm R.A."/>
            <person name="Martin F."/>
            <person name="Silar P."/>
            <person name="Natvig D.O."/>
            <person name="Lalanne C."/>
            <person name="Gautier V."/>
            <person name="Ament-Velasquez S.L."/>
            <person name="Kruys A."/>
            <person name="Hutchinson M.I."/>
            <person name="Powell A.J."/>
            <person name="Barry K."/>
            <person name="Miller A.N."/>
            <person name="Grigoriev I.V."/>
            <person name="Debuchy R."/>
            <person name="Gladieux P."/>
            <person name="Hiltunen Thoren M."/>
            <person name="Johannesson H."/>
        </authorList>
    </citation>
    <scope>NUCLEOTIDE SEQUENCE</scope>
    <source>
        <strain evidence="8">PSN309</strain>
    </source>
</reference>
<dbReference type="GO" id="GO:0044550">
    <property type="term" value="P:secondary metabolite biosynthetic process"/>
    <property type="evidence" value="ECO:0007669"/>
    <property type="project" value="TreeGrafter"/>
</dbReference>
<keyword evidence="1" id="KW-0596">Phosphopantetheine</keyword>
<dbReference type="SUPFAM" id="SSF52777">
    <property type="entry name" value="CoA-dependent acyltransferases"/>
    <property type="match status" value="2"/>
</dbReference>
<dbReference type="Gene3D" id="1.10.1200.10">
    <property type="entry name" value="ACP-like"/>
    <property type="match status" value="2"/>
</dbReference>
<organism evidence="8 9">
    <name type="scientific">Podospora australis</name>
    <dbReference type="NCBI Taxonomy" id="1536484"/>
    <lineage>
        <taxon>Eukaryota</taxon>
        <taxon>Fungi</taxon>
        <taxon>Dikarya</taxon>
        <taxon>Ascomycota</taxon>
        <taxon>Pezizomycotina</taxon>
        <taxon>Sordariomycetes</taxon>
        <taxon>Sordariomycetidae</taxon>
        <taxon>Sordariales</taxon>
        <taxon>Podosporaceae</taxon>
        <taxon>Podospora</taxon>
    </lineage>
</organism>
<comment type="caution">
    <text evidence="4">Lacks conserved residue(s) required for the propagation of feature annotation.</text>
</comment>
<dbReference type="InterPro" id="IPR049900">
    <property type="entry name" value="PKS_mFAS_DH"/>
</dbReference>
<dbReference type="InterPro" id="IPR020845">
    <property type="entry name" value="AMP-binding_CS"/>
</dbReference>
<proteinExistence type="predicted"/>
<dbReference type="PANTHER" id="PTHR45527:SF1">
    <property type="entry name" value="FATTY ACID SYNTHASE"/>
    <property type="match status" value="1"/>
</dbReference>
<evidence type="ECO:0000313" key="8">
    <source>
        <dbReference type="EMBL" id="KAK4193690.1"/>
    </source>
</evidence>
<dbReference type="Proteomes" id="UP001302126">
    <property type="component" value="Unassembled WGS sequence"/>
</dbReference>
<feature type="compositionally biased region" description="Polar residues" evidence="5">
    <location>
        <begin position="150"/>
        <end position="161"/>
    </location>
</feature>
<dbReference type="InterPro" id="IPR042099">
    <property type="entry name" value="ANL_N_sf"/>
</dbReference>
<dbReference type="GO" id="GO:0043041">
    <property type="term" value="P:amino acid activation for nonribosomal peptide biosynthetic process"/>
    <property type="evidence" value="ECO:0007669"/>
    <property type="project" value="TreeGrafter"/>
</dbReference>
<dbReference type="Gene3D" id="3.30.559.10">
    <property type="entry name" value="Chloramphenicol acetyltransferase-like domain"/>
    <property type="match status" value="1"/>
</dbReference>
<protein>
    <submittedName>
        <fullName evidence="8">Hybrid NRPS/PKS enzyme</fullName>
    </submittedName>
</protein>
<dbReference type="GO" id="GO:0005737">
    <property type="term" value="C:cytoplasm"/>
    <property type="evidence" value="ECO:0007669"/>
    <property type="project" value="TreeGrafter"/>
</dbReference>
<dbReference type="Gene3D" id="3.40.50.720">
    <property type="entry name" value="NAD(P)-binding Rossmann-like Domain"/>
    <property type="match status" value="1"/>
</dbReference>
<evidence type="ECO:0000313" key="9">
    <source>
        <dbReference type="Proteomes" id="UP001302126"/>
    </source>
</evidence>
<dbReference type="InterPro" id="IPR020806">
    <property type="entry name" value="PKS_PP-bd"/>
</dbReference>
<sequence>MPTSRLSRPAHPLLGIPTIDPLGLGVTWRNTLDASQLFSLIGQHEYSLPSVLPDAVYAKMVVEALLQLLSGSRVLRNFELDDLLVQNDIELAGKRDKIQITLELQSAGSHERRGDRTDFINFRIRSKGAATTTNTPEKLNALGSIRLRSSTCHRTSPSKTRSIPDIENSPASDRQSETPPPKFIKTLPMSYGQAGFWFMVQLVGDPTFFNGTVSYLITTKHELDVEKLVRLVREMAAQHEGLRTAFFSDPETHQPMQAIMAESPLHLESKKIVSPDALRAETDTMNRSVYDITQGKTLRLLLLAESPYRHHLIIGYHHINIDGMSVIAIAEHLRLAYGGHKLPPPFQQNKFAELQRERLRTGQYASDIAFWKNEFKELPEILPILQISPNTALRSSRPTARTTYRHVQATKRLDSGITARLLEFKKQGYIQSPFSFYLTVFQVLLCRLAQSEDVCIGVATANRQNDAGSSDSIGIFLNLFALRLRSNLSRPFLDLLQENKAKILAGLKHSAVPFDVVLDEVGASRHPSYSPLFQAFINYIPVREDNPFGADGTIQSKEYEIGETIYDIMLAVIDPPAGDPWIAIMAQKELYTQQDAQILLDCFLNLMEAFTYDIHLPGRAPQMFNQLAVQEAIDLGQGVSIDMDFGSLIGQLDEISVRCARQAALRDTHGSFLSYAEMMDKSIQIAHALSGSLGTGIPPGARIGVLQEPTVDWIISMLGIWRVGGSYVPLEVTQGVGRLRSIVRDADLAAVLVHNPTRTLWRKITEGASSTASNTLVVNVANASDITRVPPVSIFYKSLPSDEAIVLYTSGSTGAPKGISLPHRMITNTINGFLHSFPMKPQTVLQQIALSFDVSWWQTLVGLATGGSVLVAGKDARRDPLALTSLIASEGITLTLSVPSEAMSWLQHGADHQLLRQSAWEWHISAGEEIGRNLVRLLRAVDKPDLRFMNAYGPAETIIPHAYEVPYLDHTNALPTTIPIGKVLANYSVYIMDQDNHPLPAGVPGQIVIGGAGVASGYIKRPELTATRFPNDPLASPRAIANGWTHVHLSGDRGYMREDGVFVALGRMNGDTQVKLRGQRFELREVEAALVAAGEGDIGEAVCHVRHRGDDDHEKNPSTAFLVAHVVPAPEMQNKYGTHTSSPAAQKRLQEIVSGLESTLPQYMCPSVVVPVPSLPLSHHGKVDRRYLSTMPLRTEEPKIKTTLPRQNSSTSSVPSFISELEEIWREVLGDLISESQKLDRDSNFFLLGGNSLLLIKVKSKIKERTGREVPLFKLFEHSSLEKMAAAVAPINAPAGEPLNTPAPIPTATIHDTITSTQEKLKRIWISVLGSTVSDPSAIGPESDFFLLGGNSLLLISIQREVNKGFGVLLPLPKLFEATTLARMSTLLDTTMATITPQPSGNSPRRDEEGHINWEDEVTFKKQVPYRSFPPPGPSHDGNTVVLTGSTGFLGRHILKHLLTDPTVSKIHCIAVRDASKFSASVIDSPKITIHLGDLRHPALGLSHEATRQIFSSPNLSIIHNGADVSFLRNYQTLRAANVLSTKTLVKFAIGYSPFPHIHFISTAGVAQLGTTELYEVPLQSFPGQNANGYVASKFVAEKFLENAHAACGLPVTIHRPSYITGGDAPSLDVMHNILFYAEKLQSVPKIPGSVDRWLQFVSIDEVAGDIASDVLSRLPETFLTSGLLKYRNHCGPEEDWVRLDQLGHYLERKGKAERIREVEFEEWIESAGRAGMPVPVGEYLVDLMAERNNDSGGKNREKRKRSWVYPRILKGPRIGGPEWKRAGKL</sequence>
<dbReference type="CDD" id="cd05930">
    <property type="entry name" value="A_NRPS"/>
    <property type="match status" value="1"/>
</dbReference>
<dbReference type="InterPro" id="IPR009081">
    <property type="entry name" value="PP-bd_ACP"/>
</dbReference>
<dbReference type="InterPro" id="IPR036291">
    <property type="entry name" value="NAD(P)-bd_dom_sf"/>
</dbReference>
<dbReference type="GO" id="GO:0031177">
    <property type="term" value="F:phosphopantetheine binding"/>
    <property type="evidence" value="ECO:0007669"/>
    <property type="project" value="InterPro"/>
</dbReference>